<protein>
    <submittedName>
        <fullName evidence="1">Uncharacterized protein</fullName>
    </submittedName>
</protein>
<proteinExistence type="predicted"/>
<reference evidence="1 2" key="1">
    <citation type="submission" date="2024-01" db="EMBL/GenBank/DDBJ databases">
        <title>The genomes of 5 underutilized Papilionoideae crops provide insights into root nodulation and disease resistanc.</title>
        <authorList>
            <person name="Yuan L."/>
        </authorList>
    </citation>
    <scope>NUCLEOTIDE SEQUENCE [LARGE SCALE GENOMIC DNA]</scope>
    <source>
        <strain evidence="1">ZHUSHIDOU_FW_LH</strain>
        <tissue evidence="1">Leaf</tissue>
    </source>
</reference>
<dbReference type="Gene3D" id="1.10.418.10">
    <property type="entry name" value="Calponin-like domain"/>
    <property type="match status" value="1"/>
</dbReference>
<name>A0AAN9HZC4_CROPI</name>
<dbReference type="AlphaFoldDB" id="A0AAN9HZC4"/>
<gene>
    <name evidence="1" type="ORF">RIF29_25497</name>
</gene>
<sequence length="112" mass="13031">MCFNNIVLTSNIFIWNLEKLKKVKNLLNAAFRRYDATGWLRKMVGVVAAKDLLAEPSEEEALLSAFRYFENVRNFLLAIQEIGIPTFETPDLEQVDQKPMLQLFRFMLGFVK</sequence>
<comment type="caution">
    <text evidence="1">The sequence shown here is derived from an EMBL/GenBank/DDBJ whole genome shotgun (WGS) entry which is preliminary data.</text>
</comment>
<evidence type="ECO:0000313" key="2">
    <source>
        <dbReference type="Proteomes" id="UP001372338"/>
    </source>
</evidence>
<dbReference type="EMBL" id="JAYWIO010000005">
    <property type="protein sequence ID" value="KAK7259882.1"/>
    <property type="molecule type" value="Genomic_DNA"/>
</dbReference>
<organism evidence="1 2">
    <name type="scientific">Crotalaria pallida</name>
    <name type="common">Smooth rattlebox</name>
    <name type="synonym">Crotalaria striata</name>
    <dbReference type="NCBI Taxonomy" id="3830"/>
    <lineage>
        <taxon>Eukaryota</taxon>
        <taxon>Viridiplantae</taxon>
        <taxon>Streptophyta</taxon>
        <taxon>Embryophyta</taxon>
        <taxon>Tracheophyta</taxon>
        <taxon>Spermatophyta</taxon>
        <taxon>Magnoliopsida</taxon>
        <taxon>eudicotyledons</taxon>
        <taxon>Gunneridae</taxon>
        <taxon>Pentapetalae</taxon>
        <taxon>rosids</taxon>
        <taxon>fabids</taxon>
        <taxon>Fabales</taxon>
        <taxon>Fabaceae</taxon>
        <taxon>Papilionoideae</taxon>
        <taxon>50 kb inversion clade</taxon>
        <taxon>genistoids sensu lato</taxon>
        <taxon>core genistoids</taxon>
        <taxon>Crotalarieae</taxon>
        <taxon>Crotalaria</taxon>
    </lineage>
</organism>
<evidence type="ECO:0000313" key="1">
    <source>
        <dbReference type="EMBL" id="KAK7259882.1"/>
    </source>
</evidence>
<dbReference type="SUPFAM" id="SSF47576">
    <property type="entry name" value="Calponin-homology domain, CH-domain"/>
    <property type="match status" value="1"/>
</dbReference>
<accession>A0AAN9HZC4</accession>
<dbReference type="InterPro" id="IPR036872">
    <property type="entry name" value="CH_dom_sf"/>
</dbReference>
<dbReference type="Proteomes" id="UP001372338">
    <property type="component" value="Unassembled WGS sequence"/>
</dbReference>
<keyword evidence="2" id="KW-1185">Reference proteome</keyword>